<organism evidence="1 2">
    <name type="scientific">Aureimonas flava</name>
    <dbReference type="NCBI Taxonomy" id="2320271"/>
    <lineage>
        <taxon>Bacteria</taxon>
        <taxon>Pseudomonadati</taxon>
        <taxon>Pseudomonadota</taxon>
        <taxon>Alphaproteobacteria</taxon>
        <taxon>Hyphomicrobiales</taxon>
        <taxon>Aurantimonadaceae</taxon>
        <taxon>Aureimonas</taxon>
    </lineage>
</organism>
<keyword evidence="2" id="KW-1185">Reference proteome</keyword>
<sequence length="362" mass="39504">MPWSLRTCLSSLSGFRDDSKLIGSRRTSVSSMTDVSLAELLASIEPLAHDAEVEAFSVRPIQGFERHYVGRNAAGQPSLLLGSGPGVFHVPVRLAMLEARFGSRHRIHPVDGEQREELLSVITCTSQDPQAQTYFLHVGETILRIIGPNPSLNDIVQAVQRLIEVFRRLARPASRSLNGLLGELFLIGVSRNVKASVEAWRSLDVDRFDFSVGDVRLDVKSSAERLRIHHLSAEQCKPPAGTVGLLASLFIESSGGGQSLRELVAAIEAALADRDDLILKVQETIAGSLGESLPTAMGARYDDRLALASLLFYDLAAVPAIRDGVPSEVSQIHFRSDLSRTESLSETALRLMPETARQLLPR</sequence>
<dbReference type="InterPro" id="IPR025534">
    <property type="entry name" value="DUF4420"/>
</dbReference>
<dbReference type="Pfam" id="PF14390">
    <property type="entry name" value="DUF4420"/>
    <property type="match status" value="1"/>
</dbReference>
<evidence type="ECO:0000313" key="1">
    <source>
        <dbReference type="EMBL" id="RIY01057.1"/>
    </source>
</evidence>
<comment type="caution">
    <text evidence="1">The sequence shown here is derived from an EMBL/GenBank/DDBJ whole genome shotgun (WGS) entry which is preliminary data.</text>
</comment>
<evidence type="ECO:0000313" key="2">
    <source>
        <dbReference type="Proteomes" id="UP000265750"/>
    </source>
</evidence>
<dbReference type="AlphaFoldDB" id="A0A3A1WMV5"/>
<dbReference type="Proteomes" id="UP000265750">
    <property type="component" value="Unassembled WGS sequence"/>
</dbReference>
<gene>
    <name evidence="1" type="ORF">D3218_11760</name>
</gene>
<proteinExistence type="predicted"/>
<name>A0A3A1WMV5_9HYPH</name>
<protein>
    <submittedName>
        <fullName evidence="1">PD-(D/E)XK motif protein</fullName>
    </submittedName>
</protein>
<reference evidence="2" key="1">
    <citation type="submission" date="2018-09" db="EMBL/GenBank/DDBJ databases">
        <authorList>
            <person name="Tuo L."/>
        </authorList>
    </citation>
    <scope>NUCLEOTIDE SEQUENCE [LARGE SCALE GENOMIC DNA]</scope>
    <source>
        <strain evidence="2">M2BS4Y-1</strain>
    </source>
</reference>
<dbReference type="OrthoDB" id="1403541at2"/>
<accession>A0A3A1WMV5</accession>
<dbReference type="EMBL" id="QYRN01000005">
    <property type="protein sequence ID" value="RIY01057.1"/>
    <property type="molecule type" value="Genomic_DNA"/>
</dbReference>